<dbReference type="GO" id="GO:0006281">
    <property type="term" value="P:DNA repair"/>
    <property type="evidence" value="ECO:0007669"/>
    <property type="project" value="UniProtKB-UniRule"/>
</dbReference>
<dbReference type="GO" id="GO:0006261">
    <property type="term" value="P:DNA-templated DNA replication"/>
    <property type="evidence" value="ECO:0007669"/>
    <property type="project" value="UniProtKB-UniRule"/>
</dbReference>
<evidence type="ECO:0000313" key="17">
    <source>
        <dbReference type="EMBL" id="ASC02418.1"/>
    </source>
</evidence>
<dbReference type="Gene3D" id="3.30.1490.100">
    <property type="entry name" value="DNA polymerase, Y-family, little finger domain"/>
    <property type="match status" value="1"/>
</dbReference>
<evidence type="ECO:0000256" key="2">
    <source>
        <dbReference type="ARBA" id="ARBA00010945"/>
    </source>
</evidence>
<protein>
    <recommendedName>
        <fullName evidence="15">DNA polymerase IV</fullName>
        <shortName evidence="15">Pol IV</shortName>
        <ecNumber evidence="15">2.7.7.7</ecNumber>
    </recommendedName>
</protein>
<dbReference type="InterPro" id="IPR017961">
    <property type="entry name" value="DNA_pol_Y-fam_little_finger"/>
</dbReference>
<evidence type="ECO:0000259" key="16">
    <source>
        <dbReference type="PROSITE" id="PS50173"/>
    </source>
</evidence>
<dbReference type="CDD" id="cd03586">
    <property type="entry name" value="PolY_Pol_IV_kappa"/>
    <property type="match status" value="1"/>
</dbReference>
<dbReference type="PANTHER" id="PTHR11076">
    <property type="entry name" value="DNA REPAIR POLYMERASE UMUC / TRANSFERASE FAMILY MEMBER"/>
    <property type="match status" value="1"/>
</dbReference>
<keyword evidence="18" id="KW-1185">Reference proteome</keyword>
<evidence type="ECO:0000256" key="11">
    <source>
        <dbReference type="ARBA" id="ARBA00022932"/>
    </source>
</evidence>
<dbReference type="Gene3D" id="3.40.1170.60">
    <property type="match status" value="1"/>
</dbReference>
<dbReference type="GO" id="GO:0003887">
    <property type="term" value="F:DNA-directed DNA polymerase activity"/>
    <property type="evidence" value="ECO:0007669"/>
    <property type="project" value="UniProtKB-UniRule"/>
</dbReference>
<keyword evidence="11 15" id="KW-0239">DNA-directed DNA polymerase</keyword>
<keyword evidence="13 15" id="KW-0234">DNA repair</keyword>
<keyword evidence="7 15" id="KW-0235">DNA replication</keyword>
<comment type="cofactor">
    <cofactor evidence="15">
        <name>Mg(2+)</name>
        <dbReference type="ChEBI" id="CHEBI:18420"/>
    </cofactor>
    <text evidence="15">Binds 2 magnesium ions per subunit.</text>
</comment>
<feature type="binding site" evidence="15">
    <location>
        <position position="99"/>
    </location>
    <ligand>
        <name>Mg(2+)</name>
        <dbReference type="ChEBI" id="CHEBI:18420"/>
    </ligand>
</feature>
<evidence type="ECO:0000256" key="5">
    <source>
        <dbReference type="ARBA" id="ARBA00022679"/>
    </source>
</evidence>
<proteinExistence type="inferred from homology"/>
<dbReference type="Pfam" id="PF21999">
    <property type="entry name" value="IMS_HHH_1"/>
    <property type="match status" value="1"/>
</dbReference>
<evidence type="ECO:0000256" key="1">
    <source>
        <dbReference type="ARBA" id="ARBA00004496"/>
    </source>
</evidence>
<dbReference type="Proteomes" id="UP000196759">
    <property type="component" value="Chromosome"/>
</dbReference>
<dbReference type="AlphaFoldDB" id="A0A1Z3CFK7"/>
<dbReference type="Gene3D" id="1.10.150.20">
    <property type="entry name" value="5' to 3' exonuclease, C-terminal subdomain"/>
    <property type="match status" value="1"/>
</dbReference>
<keyword evidence="4 15" id="KW-0963">Cytoplasm</keyword>
<feature type="domain" description="UmuC" evidence="16">
    <location>
        <begin position="5"/>
        <end position="181"/>
    </location>
</feature>
<dbReference type="EMBL" id="CP021934">
    <property type="protein sequence ID" value="ASC02418.1"/>
    <property type="molecule type" value="Genomic_DNA"/>
</dbReference>
<reference evidence="17 18" key="1">
    <citation type="submission" date="2017-06" db="EMBL/GenBank/DDBJ databases">
        <title>Draft genome sequence of Fusobacterium nucleatum subsp. polymorphum KCOM 1260 (=ChDC F218).</title>
        <authorList>
            <person name="Kook J.-K."/>
            <person name="Park S.-N."/>
            <person name="Lim Y.K."/>
            <person name="Roh H."/>
        </authorList>
    </citation>
    <scope>NUCLEOTIDE SEQUENCE [LARGE SCALE GENOMIC DNA]</scope>
    <source>
        <strain evidence="18">KCOM 1260 (ChDC F218)</strain>
    </source>
</reference>
<dbReference type="SUPFAM" id="SSF100879">
    <property type="entry name" value="Lesion bypass DNA polymerase (Y-family), little finger domain"/>
    <property type="match status" value="1"/>
</dbReference>
<accession>A0A1Z3CFK7</accession>
<dbReference type="Pfam" id="PF00817">
    <property type="entry name" value="IMS"/>
    <property type="match status" value="1"/>
</dbReference>
<evidence type="ECO:0000256" key="8">
    <source>
        <dbReference type="ARBA" id="ARBA00022723"/>
    </source>
</evidence>
<evidence type="ECO:0000256" key="6">
    <source>
        <dbReference type="ARBA" id="ARBA00022695"/>
    </source>
</evidence>
<dbReference type="Pfam" id="PF11799">
    <property type="entry name" value="IMS_C"/>
    <property type="match status" value="1"/>
</dbReference>
<dbReference type="HAMAP" id="MF_01113">
    <property type="entry name" value="DNApol_IV"/>
    <property type="match status" value="1"/>
</dbReference>
<evidence type="ECO:0000256" key="4">
    <source>
        <dbReference type="ARBA" id="ARBA00022490"/>
    </source>
</evidence>
<comment type="subcellular location">
    <subcellularLocation>
        <location evidence="1 15">Cytoplasm</location>
    </subcellularLocation>
</comment>
<sequence>MERIIMHYDMDAFYASIEINRNPKLKSKALVVGENIVTTASYEARKYGIHSAMKVSDAKLLCPKLIVLPVDKTEYIRISNEIHNLILKITNKVEFVATDEGYIDLTDIIKTENKKAFAIKFKQRIKELTNLTCSVGVGFNKLSAKIASDINKPFGFFIFENEEEFIKHISDKKIKIIPGVGKKFFEILKNDNIFYVKDVFKYSLDYLVKKYGKSRGENLYCSVRGIDFDEVEYQREIHSIGNEETFLIPLQNNSEIIREFNSLFEYTFERLIKNNVFTQSVTIKMRYTSFKTYTKSKKLKFSTRSKDFIYNEMLELINSFEKEDEVRLLGVYFGDIRKNSLVQLEFNKNYK</sequence>
<comment type="catalytic activity">
    <reaction evidence="14 15">
        <text>DNA(n) + a 2'-deoxyribonucleoside 5'-triphosphate = DNA(n+1) + diphosphate</text>
        <dbReference type="Rhea" id="RHEA:22508"/>
        <dbReference type="Rhea" id="RHEA-COMP:17339"/>
        <dbReference type="Rhea" id="RHEA-COMP:17340"/>
        <dbReference type="ChEBI" id="CHEBI:33019"/>
        <dbReference type="ChEBI" id="CHEBI:61560"/>
        <dbReference type="ChEBI" id="CHEBI:173112"/>
        <dbReference type="EC" id="2.7.7.7"/>
    </reaction>
</comment>
<keyword evidence="6 15" id="KW-0548">Nucleotidyltransferase</keyword>
<evidence type="ECO:0000256" key="3">
    <source>
        <dbReference type="ARBA" id="ARBA00022457"/>
    </source>
</evidence>
<dbReference type="PROSITE" id="PS50173">
    <property type="entry name" value="UMUC"/>
    <property type="match status" value="1"/>
</dbReference>
<comment type="subunit">
    <text evidence="15">Monomer.</text>
</comment>
<comment type="function">
    <text evidence="15">Poorly processive, error-prone DNA polymerase involved in untargeted mutagenesis. Copies undamaged DNA at stalled replication forks, which arise in vivo from mismatched or misaligned primer ends. These misaligned primers can be extended by PolIV. Exhibits no 3'-5' exonuclease (proofreading) activity. May be involved in translesional synthesis, in conjunction with the beta clamp from PolIII.</text>
</comment>
<comment type="similarity">
    <text evidence="2 15">Belongs to the DNA polymerase type-Y family.</text>
</comment>
<evidence type="ECO:0000256" key="9">
    <source>
        <dbReference type="ARBA" id="ARBA00022763"/>
    </source>
</evidence>
<dbReference type="NCBIfam" id="NF002677">
    <property type="entry name" value="PRK02406.1"/>
    <property type="match status" value="1"/>
</dbReference>
<keyword evidence="10 15" id="KW-0460">Magnesium</keyword>
<gene>
    <name evidence="15" type="primary">dinB</name>
    <name evidence="17" type="ORF">CBG50_03360</name>
</gene>
<dbReference type="InterPro" id="IPR043502">
    <property type="entry name" value="DNA/RNA_pol_sf"/>
</dbReference>
<keyword evidence="3 15" id="KW-0515">Mutator protein</keyword>
<dbReference type="InterPro" id="IPR053848">
    <property type="entry name" value="IMS_HHH_1"/>
</dbReference>
<dbReference type="PANTHER" id="PTHR11076:SF33">
    <property type="entry name" value="DNA POLYMERASE KAPPA"/>
    <property type="match status" value="1"/>
</dbReference>
<evidence type="ECO:0000256" key="7">
    <source>
        <dbReference type="ARBA" id="ARBA00022705"/>
    </source>
</evidence>
<feature type="site" description="Substrate discrimination" evidence="15">
    <location>
        <position position="14"/>
    </location>
</feature>
<organism evidence="17 18">
    <name type="scientific">Fusobacterium nucleatum subsp. polymorphum</name>
    <name type="common">Fusobacterium polymorphum</name>
    <dbReference type="NCBI Taxonomy" id="76857"/>
    <lineage>
        <taxon>Bacteria</taxon>
        <taxon>Fusobacteriati</taxon>
        <taxon>Fusobacteriota</taxon>
        <taxon>Fusobacteriia</taxon>
        <taxon>Fusobacteriales</taxon>
        <taxon>Fusobacteriaceae</taxon>
        <taxon>Fusobacterium</taxon>
    </lineage>
</organism>
<evidence type="ECO:0000256" key="10">
    <source>
        <dbReference type="ARBA" id="ARBA00022842"/>
    </source>
</evidence>
<dbReference type="GO" id="GO:0005829">
    <property type="term" value="C:cytosol"/>
    <property type="evidence" value="ECO:0007669"/>
    <property type="project" value="TreeGrafter"/>
</dbReference>
<evidence type="ECO:0000256" key="12">
    <source>
        <dbReference type="ARBA" id="ARBA00023125"/>
    </source>
</evidence>
<dbReference type="InterPro" id="IPR050116">
    <property type="entry name" value="DNA_polymerase-Y"/>
</dbReference>
<name>A0A1Z3CFK7_FUSNP</name>
<dbReference type="InterPro" id="IPR036775">
    <property type="entry name" value="DNA_pol_Y-fam_lit_finger_sf"/>
</dbReference>
<dbReference type="InterPro" id="IPR022880">
    <property type="entry name" value="DNApol_IV"/>
</dbReference>
<dbReference type="GO" id="GO:0000287">
    <property type="term" value="F:magnesium ion binding"/>
    <property type="evidence" value="ECO:0007669"/>
    <property type="project" value="UniProtKB-UniRule"/>
</dbReference>
<feature type="binding site" evidence="15">
    <location>
        <position position="9"/>
    </location>
    <ligand>
        <name>Mg(2+)</name>
        <dbReference type="ChEBI" id="CHEBI:18420"/>
    </ligand>
</feature>
<dbReference type="InterPro" id="IPR043128">
    <property type="entry name" value="Rev_trsase/Diguanyl_cyclase"/>
</dbReference>
<dbReference type="GO" id="GO:0042276">
    <property type="term" value="P:error-prone translesion synthesis"/>
    <property type="evidence" value="ECO:0007669"/>
    <property type="project" value="TreeGrafter"/>
</dbReference>
<evidence type="ECO:0000256" key="14">
    <source>
        <dbReference type="ARBA" id="ARBA00049244"/>
    </source>
</evidence>
<dbReference type="SUPFAM" id="SSF56672">
    <property type="entry name" value="DNA/RNA polymerases"/>
    <property type="match status" value="1"/>
</dbReference>
<dbReference type="EC" id="2.7.7.7" evidence="15"/>
<dbReference type="GO" id="GO:0003684">
    <property type="term" value="F:damaged DNA binding"/>
    <property type="evidence" value="ECO:0007669"/>
    <property type="project" value="InterPro"/>
</dbReference>
<keyword evidence="8 15" id="KW-0479">Metal-binding</keyword>
<keyword evidence="12 15" id="KW-0238">DNA-binding</keyword>
<keyword evidence="5 15" id="KW-0808">Transferase</keyword>
<evidence type="ECO:0000256" key="15">
    <source>
        <dbReference type="HAMAP-Rule" id="MF_01113"/>
    </source>
</evidence>
<dbReference type="InterPro" id="IPR001126">
    <property type="entry name" value="UmuC"/>
</dbReference>
<keyword evidence="9 15" id="KW-0227">DNA damage</keyword>
<evidence type="ECO:0000256" key="13">
    <source>
        <dbReference type="ARBA" id="ARBA00023204"/>
    </source>
</evidence>
<dbReference type="Gene3D" id="3.30.70.270">
    <property type="match status" value="1"/>
</dbReference>
<feature type="active site" evidence="15">
    <location>
        <position position="100"/>
    </location>
</feature>
<dbReference type="GO" id="GO:0009432">
    <property type="term" value="P:SOS response"/>
    <property type="evidence" value="ECO:0007669"/>
    <property type="project" value="TreeGrafter"/>
</dbReference>
<evidence type="ECO:0000313" key="18">
    <source>
        <dbReference type="Proteomes" id="UP000196759"/>
    </source>
</evidence>
<dbReference type="RefSeq" id="WP_088336880.1">
    <property type="nucleotide sequence ID" value="NZ_CP021934.1"/>
</dbReference>